<dbReference type="Proteomes" id="UP000267166">
    <property type="component" value="Unassembled WGS sequence"/>
</dbReference>
<dbReference type="AlphaFoldDB" id="A0A498CTF3"/>
<organism evidence="1 3">
    <name type="scientific">Acinetobacter cumulans</name>
    <dbReference type="NCBI Taxonomy" id="2136182"/>
    <lineage>
        <taxon>Bacteria</taxon>
        <taxon>Pseudomonadati</taxon>
        <taxon>Pseudomonadota</taxon>
        <taxon>Gammaproteobacteria</taxon>
        <taxon>Moraxellales</taxon>
        <taxon>Moraxellaceae</taxon>
        <taxon>Acinetobacter</taxon>
    </lineage>
</organism>
<accession>A0A498CTF3</accession>
<evidence type="ECO:0000313" key="3">
    <source>
        <dbReference type="Proteomes" id="UP000267166"/>
    </source>
</evidence>
<reference evidence="3 4" key="1">
    <citation type="submission" date="2018-09" db="EMBL/GenBank/DDBJ databases">
        <title>The draft genome of Acinetobacter sp. strains.</title>
        <authorList>
            <person name="Qin J."/>
            <person name="Feng Y."/>
            <person name="Zong Z."/>
        </authorList>
    </citation>
    <scope>NUCLEOTIDE SEQUENCE [LARGE SCALE GENOMIC DNA]</scope>
    <source>
        <strain evidence="2 4">WCHAc060001</strain>
        <strain evidence="1 3">WCHAc060003</strain>
    </source>
</reference>
<dbReference type="EMBL" id="RCHE01000043">
    <property type="protein sequence ID" value="RLL39970.1"/>
    <property type="molecule type" value="Genomic_DNA"/>
</dbReference>
<gene>
    <name evidence="2" type="ORF">D9K79_14590</name>
    <name evidence="1" type="ORF">D9K80_14085</name>
</gene>
<evidence type="ECO:0000313" key="4">
    <source>
        <dbReference type="Proteomes" id="UP000273105"/>
    </source>
</evidence>
<evidence type="ECO:0000313" key="2">
    <source>
        <dbReference type="EMBL" id="RLL39970.1"/>
    </source>
</evidence>
<dbReference type="EMBL" id="RCHD01000039">
    <property type="protein sequence ID" value="RLL32277.1"/>
    <property type="molecule type" value="Genomic_DNA"/>
</dbReference>
<keyword evidence="4" id="KW-1185">Reference proteome</keyword>
<dbReference type="Proteomes" id="UP000273105">
    <property type="component" value="Unassembled WGS sequence"/>
</dbReference>
<proteinExistence type="predicted"/>
<name>A0A498CTF3_9GAMM</name>
<comment type="caution">
    <text evidence="1">The sequence shown here is derived from an EMBL/GenBank/DDBJ whole genome shotgun (WGS) entry which is preliminary data.</text>
</comment>
<evidence type="ECO:0000313" key="1">
    <source>
        <dbReference type="EMBL" id="RLL32277.1"/>
    </source>
</evidence>
<sequence>MNAMSLSELPTSVLELHTWPWWRRYWNRPPELVRKRCEAWCELLELREAAGKGVRLNTPKSKIFDDSRRRWSILDKLDRGNFTLRSRFPVSAWGAKEDFPKSTWIASASDDGASL</sequence>
<protein>
    <submittedName>
        <fullName evidence="1">Uncharacterized protein</fullName>
    </submittedName>
</protein>